<evidence type="ECO:0000313" key="3">
    <source>
        <dbReference type="EMBL" id="GAA4432121.1"/>
    </source>
</evidence>
<gene>
    <name evidence="3" type="ORF">GCM10023169_37540</name>
</gene>
<evidence type="ECO:0000259" key="2">
    <source>
        <dbReference type="Pfam" id="PF01243"/>
    </source>
</evidence>
<dbReference type="InterPro" id="IPR011576">
    <property type="entry name" value="Pyridox_Oxase_N"/>
</dbReference>
<keyword evidence="4" id="KW-1185">Reference proteome</keyword>
<dbReference type="Pfam" id="PF01243">
    <property type="entry name" value="PNPOx_N"/>
    <property type="match status" value="1"/>
</dbReference>
<protein>
    <submittedName>
        <fullName evidence="3">PPOX class F420-dependent oxidoreductase</fullName>
    </submittedName>
</protein>
<accession>A0ABP8LPJ1</accession>
<dbReference type="Proteomes" id="UP001500622">
    <property type="component" value="Unassembled WGS sequence"/>
</dbReference>
<feature type="domain" description="Pyridoxamine 5'-phosphate oxidase N-terminal" evidence="2">
    <location>
        <begin position="12"/>
        <end position="135"/>
    </location>
</feature>
<dbReference type="PANTHER" id="PTHR35176">
    <property type="entry name" value="HEME OXYGENASE HI_0854-RELATED"/>
    <property type="match status" value="1"/>
</dbReference>
<dbReference type="InterPro" id="IPR012349">
    <property type="entry name" value="Split_barrel_FMN-bd"/>
</dbReference>
<dbReference type="InterPro" id="IPR052019">
    <property type="entry name" value="F420H2_bilvrd_red/Heme_oxyg"/>
</dbReference>
<dbReference type="NCBIfam" id="TIGR03618">
    <property type="entry name" value="Rv1155_F420"/>
    <property type="match status" value="1"/>
</dbReference>
<dbReference type="RefSeq" id="WP_345218380.1">
    <property type="nucleotide sequence ID" value="NZ_BAABGN010000013.1"/>
</dbReference>
<dbReference type="EMBL" id="BAABGN010000013">
    <property type="protein sequence ID" value="GAA4432121.1"/>
    <property type="molecule type" value="Genomic_DNA"/>
</dbReference>
<evidence type="ECO:0000256" key="1">
    <source>
        <dbReference type="ARBA" id="ARBA00023002"/>
    </source>
</evidence>
<proteinExistence type="predicted"/>
<dbReference type="InterPro" id="IPR019920">
    <property type="entry name" value="F420-binding_dom_put"/>
</dbReference>
<dbReference type="Gene3D" id="2.30.110.10">
    <property type="entry name" value="Electron Transport, Fmn-binding Protein, Chain A"/>
    <property type="match status" value="1"/>
</dbReference>
<dbReference type="PANTHER" id="PTHR35176:SF2">
    <property type="entry name" value="F420H(2)-DEPENDENT REDUCTASE RV1155"/>
    <property type="match status" value="1"/>
</dbReference>
<evidence type="ECO:0000313" key="4">
    <source>
        <dbReference type="Proteomes" id="UP001500622"/>
    </source>
</evidence>
<keyword evidence="1" id="KW-0560">Oxidoreductase</keyword>
<name>A0ABP8LPJ1_9MICO</name>
<reference evidence="4" key="1">
    <citation type="journal article" date="2019" name="Int. J. Syst. Evol. Microbiol.">
        <title>The Global Catalogue of Microorganisms (GCM) 10K type strain sequencing project: providing services to taxonomists for standard genome sequencing and annotation.</title>
        <authorList>
            <consortium name="The Broad Institute Genomics Platform"/>
            <consortium name="The Broad Institute Genome Sequencing Center for Infectious Disease"/>
            <person name="Wu L."/>
            <person name="Ma J."/>
        </authorList>
    </citation>
    <scope>NUCLEOTIDE SEQUENCE [LARGE SCALE GENOMIC DNA]</scope>
    <source>
        <strain evidence="4">JCM 17810</strain>
    </source>
</reference>
<dbReference type="SUPFAM" id="SSF50475">
    <property type="entry name" value="FMN-binding split barrel"/>
    <property type="match status" value="1"/>
</dbReference>
<organism evidence="3 4">
    <name type="scientific">Georgenia halophila</name>
    <dbReference type="NCBI Taxonomy" id="620889"/>
    <lineage>
        <taxon>Bacteria</taxon>
        <taxon>Bacillati</taxon>
        <taxon>Actinomycetota</taxon>
        <taxon>Actinomycetes</taxon>
        <taxon>Micrococcales</taxon>
        <taxon>Bogoriellaceae</taxon>
        <taxon>Georgenia</taxon>
    </lineage>
</organism>
<sequence length="139" mass="15676">MEIAQALEAARARSEATLATIRRSGRPQLSNVLQYTDDDGVIHISITAERAKYHNLRRDPWTALHVNGETFWSYVVIEGTAELSPVAAAPDDDTVEELVEVYRALGGEHPDWDAFRRAMIGERRVALRIRADRAYGMLR</sequence>
<comment type="caution">
    <text evidence="3">The sequence shown here is derived from an EMBL/GenBank/DDBJ whole genome shotgun (WGS) entry which is preliminary data.</text>
</comment>